<proteinExistence type="predicted"/>
<evidence type="ECO:0000313" key="2">
    <source>
        <dbReference type="EMBL" id="KAK0607746.1"/>
    </source>
</evidence>
<reference evidence="2" key="1">
    <citation type="journal article" date="2022" name="Plant J.">
        <title>Strategies of tolerance reflected in two North American maple genomes.</title>
        <authorList>
            <person name="McEvoy S.L."/>
            <person name="Sezen U.U."/>
            <person name="Trouern-Trend A."/>
            <person name="McMahon S.M."/>
            <person name="Schaberg P.G."/>
            <person name="Yang J."/>
            <person name="Wegrzyn J.L."/>
            <person name="Swenson N.G."/>
        </authorList>
    </citation>
    <scope>NUCLEOTIDE SEQUENCE</scope>
    <source>
        <strain evidence="2">NS2018</strain>
    </source>
</reference>
<reference evidence="2" key="2">
    <citation type="submission" date="2023-06" db="EMBL/GenBank/DDBJ databases">
        <authorList>
            <person name="Swenson N.G."/>
            <person name="Wegrzyn J.L."/>
            <person name="Mcevoy S.L."/>
        </authorList>
    </citation>
    <scope>NUCLEOTIDE SEQUENCE</scope>
    <source>
        <strain evidence="2">NS2018</strain>
        <tissue evidence="2">Leaf</tissue>
    </source>
</reference>
<feature type="compositionally biased region" description="Low complexity" evidence="1">
    <location>
        <begin position="66"/>
        <end position="75"/>
    </location>
</feature>
<feature type="region of interest" description="Disordered" evidence="1">
    <location>
        <begin position="60"/>
        <end position="107"/>
    </location>
</feature>
<dbReference type="EMBL" id="JAUESC010000001">
    <property type="protein sequence ID" value="KAK0607746.1"/>
    <property type="molecule type" value="Genomic_DNA"/>
</dbReference>
<comment type="caution">
    <text evidence="2">The sequence shown here is derived from an EMBL/GenBank/DDBJ whole genome shotgun (WGS) entry which is preliminary data.</text>
</comment>
<evidence type="ECO:0000313" key="3">
    <source>
        <dbReference type="Proteomes" id="UP001168877"/>
    </source>
</evidence>
<dbReference type="AlphaFoldDB" id="A0AA39TGM6"/>
<organism evidence="2 3">
    <name type="scientific">Acer saccharum</name>
    <name type="common">Sugar maple</name>
    <dbReference type="NCBI Taxonomy" id="4024"/>
    <lineage>
        <taxon>Eukaryota</taxon>
        <taxon>Viridiplantae</taxon>
        <taxon>Streptophyta</taxon>
        <taxon>Embryophyta</taxon>
        <taxon>Tracheophyta</taxon>
        <taxon>Spermatophyta</taxon>
        <taxon>Magnoliopsida</taxon>
        <taxon>eudicotyledons</taxon>
        <taxon>Gunneridae</taxon>
        <taxon>Pentapetalae</taxon>
        <taxon>rosids</taxon>
        <taxon>malvids</taxon>
        <taxon>Sapindales</taxon>
        <taxon>Sapindaceae</taxon>
        <taxon>Hippocastanoideae</taxon>
        <taxon>Acereae</taxon>
        <taxon>Acer</taxon>
    </lineage>
</organism>
<dbReference type="Proteomes" id="UP001168877">
    <property type="component" value="Unassembled WGS sequence"/>
</dbReference>
<evidence type="ECO:0000256" key="1">
    <source>
        <dbReference type="SAM" id="MobiDB-lite"/>
    </source>
</evidence>
<name>A0AA39TGM6_ACESA</name>
<protein>
    <submittedName>
        <fullName evidence="2">Uncharacterized protein</fullName>
    </submittedName>
</protein>
<keyword evidence="3" id="KW-1185">Reference proteome</keyword>
<accession>A0AA39TGM6</accession>
<sequence>MRSGSVELQSNVEQMSSNQMWSAALSTRMPSSGASVYLIWSGNAPFGGALRHLKMTTPFNHQKSVTPSNTSNTPTIEGTFTHDSIPLDVDMLDDESEDLDKGEKNSS</sequence>
<gene>
    <name evidence="2" type="ORF">LWI29_019872</name>
</gene>